<feature type="domain" description="Amine oxidase" evidence="6">
    <location>
        <begin position="12"/>
        <end position="252"/>
    </location>
</feature>
<dbReference type="SUPFAM" id="SSF51905">
    <property type="entry name" value="FAD/NAD(P)-binding domain"/>
    <property type="match status" value="1"/>
</dbReference>
<dbReference type="EMBL" id="DSBW01000136">
    <property type="protein sequence ID" value="HED31230.1"/>
    <property type="molecule type" value="Genomic_DNA"/>
</dbReference>
<dbReference type="InterPro" id="IPR014105">
    <property type="entry name" value="Carotenoid/retinoid_OxRdtase"/>
</dbReference>
<comment type="pathway">
    <text evidence="1 5">Carotenoid biosynthesis.</text>
</comment>
<evidence type="ECO:0000256" key="3">
    <source>
        <dbReference type="ARBA" id="ARBA00022746"/>
    </source>
</evidence>
<comment type="caution">
    <text evidence="7">The sequence shown here is derived from an EMBL/GenBank/DDBJ whole genome shotgun (WGS) entry which is preliminary data.</text>
</comment>
<comment type="similarity">
    <text evidence="2 5">Belongs to the carotenoid/retinoid oxidoreductase family.</text>
</comment>
<organism evidence="7">
    <name type="scientific">Prosthecochloris aestuarii</name>
    <dbReference type="NCBI Taxonomy" id="1102"/>
    <lineage>
        <taxon>Bacteria</taxon>
        <taxon>Pseudomonadati</taxon>
        <taxon>Chlorobiota</taxon>
        <taxon>Chlorobiia</taxon>
        <taxon>Chlorobiales</taxon>
        <taxon>Chlorobiaceae</taxon>
        <taxon>Prosthecochloris</taxon>
    </lineage>
</organism>
<dbReference type="Proteomes" id="UP000886335">
    <property type="component" value="Unassembled WGS sequence"/>
</dbReference>
<dbReference type="NCBIfam" id="TIGR02734">
    <property type="entry name" value="crtI_fam"/>
    <property type="match status" value="1"/>
</dbReference>
<dbReference type="PANTHER" id="PTHR43734:SF7">
    <property type="entry name" value="4,4'-DIAPONEUROSPORENE OXYGENASE"/>
    <property type="match status" value="1"/>
</dbReference>
<evidence type="ECO:0000256" key="1">
    <source>
        <dbReference type="ARBA" id="ARBA00004829"/>
    </source>
</evidence>
<reference evidence="7" key="1">
    <citation type="journal article" date="2020" name="mSystems">
        <title>Genome- and Community-Level Interaction Insights into Carbon Utilization and Element Cycling Functions of Hydrothermarchaeota in Hydrothermal Sediment.</title>
        <authorList>
            <person name="Zhou Z."/>
            <person name="Liu Y."/>
            <person name="Xu W."/>
            <person name="Pan J."/>
            <person name="Luo Z.H."/>
            <person name="Li M."/>
        </authorList>
    </citation>
    <scope>NUCLEOTIDE SEQUENCE [LARGE SCALE GENOMIC DNA]</scope>
    <source>
        <strain evidence="7">SpSt-1181</strain>
    </source>
</reference>
<dbReference type="InterPro" id="IPR036188">
    <property type="entry name" value="FAD/NAD-bd_sf"/>
</dbReference>
<dbReference type="GO" id="GO:0016117">
    <property type="term" value="P:carotenoid biosynthetic process"/>
    <property type="evidence" value="ECO:0007669"/>
    <property type="project" value="UniProtKB-KW"/>
</dbReference>
<dbReference type="Pfam" id="PF01593">
    <property type="entry name" value="Amino_oxidase"/>
    <property type="match status" value="1"/>
</dbReference>
<evidence type="ECO:0000256" key="2">
    <source>
        <dbReference type="ARBA" id="ARBA00006046"/>
    </source>
</evidence>
<evidence type="ECO:0000259" key="6">
    <source>
        <dbReference type="Pfam" id="PF01593"/>
    </source>
</evidence>
<dbReference type="InterPro" id="IPR002937">
    <property type="entry name" value="Amino_oxidase"/>
</dbReference>
<gene>
    <name evidence="7" type="primary">crtI</name>
    <name evidence="7" type="ORF">ENN50_06040</name>
</gene>
<evidence type="ECO:0000313" key="7">
    <source>
        <dbReference type="EMBL" id="HED31230.1"/>
    </source>
</evidence>
<dbReference type="PANTHER" id="PTHR43734">
    <property type="entry name" value="PHYTOENE DESATURASE"/>
    <property type="match status" value="1"/>
</dbReference>
<proteinExistence type="inferred from homology"/>
<dbReference type="Gene3D" id="3.50.50.60">
    <property type="entry name" value="FAD/NAD(P)-binding domain"/>
    <property type="match status" value="2"/>
</dbReference>
<accession>A0A831SRV9</accession>
<protein>
    <submittedName>
        <fullName evidence="7">Phytoene desaturase</fullName>
    </submittedName>
</protein>
<dbReference type="AlphaFoldDB" id="A0A831SRV9"/>
<evidence type="ECO:0000256" key="4">
    <source>
        <dbReference type="ARBA" id="ARBA00023002"/>
    </source>
</evidence>
<sequence>MGRKIAVTGAGIGGLCAAARLARMGYNVDVYEKNGVSGGKAAERTADTPLGRFRWDCGPSLVTMPHLIEDIFEFCGERAQDHLTLHPVDPSCRYHWTDGTVIDENRSFWKLPAVAEYLEYAKGLYDLSAPAFLERAPRDWWKAFNADMLQYLRHIPKFMNLQSMADLNRSFFQDPHLCQIFDRFATYNGSSPFKTLSTFAIIPYVEAAFGAWYPEGGIARIPEALTKLGERQGVTFHYHHEISDLNEPEADIRVCNADIITAHRRWLPESIAGNDMQARELACSGWIMLLAMKRTFPRLEHHNIFFSDHYRDEFDDIFERKKLPSEPTIYIAITSRGTGSTDAPEGCENWFVMVNAPAVTPLERTGYEEIVFRRLEQFGITVSPEDILHRETFSADEFRKRHNAWHGSLYGWASHSIPTALFRPPLQHPQQSSLYFTGGTTHPGDGIPLVMLSGKIVSEMIQEDVPL</sequence>
<dbReference type="PRINTS" id="PR00419">
    <property type="entry name" value="ADXRDTASE"/>
</dbReference>
<evidence type="ECO:0000256" key="5">
    <source>
        <dbReference type="RuleBase" id="RU362075"/>
    </source>
</evidence>
<keyword evidence="4 5" id="KW-0560">Oxidoreductase</keyword>
<keyword evidence="3 5" id="KW-0125">Carotenoid biosynthesis</keyword>
<name>A0A831SRV9_PROAE</name>
<dbReference type="GO" id="GO:0016491">
    <property type="term" value="F:oxidoreductase activity"/>
    <property type="evidence" value="ECO:0007669"/>
    <property type="project" value="UniProtKB-KW"/>
</dbReference>